<feature type="transmembrane region" description="Helical" evidence="1">
    <location>
        <begin position="184"/>
        <end position="205"/>
    </location>
</feature>
<name>E6QCL9_9ZZZZ</name>
<dbReference type="AlphaFoldDB" id="E6QCL9"/>
<evidence type="ECO:0000313" key="2">
    <source>
        <dbReference type="EMBL" id="CBI04945.1"/>
    </source>
</evidence>
<proteinExistence type="predicted"/>
<comment type="caution">
    <text evidence="2">The sequence shown here is derived from an EMBL/GenBank/DDBJ whole genome shotgun (WGS) entry which is preliminary data.</text>
</comment>
<evidence type="ECO:0000256" key="1">
    <source>
        <dbReference type="SAM" id="Phobius"/>
    </source>
</evidence>
<keyword evidence="1" id="KW-0812">Transmembrane</keyword>
<keyword evidence="1" id="KW-1133">Transmembrane helix</keyword>
<feature type="transmembrane region" description="Helical" evidence="1">
    <location>
        <begin position="217"/>
        <end position="239"/>
    </location>
</feature>
<dbReference type="EMBL" id="CABP01000090">
    <property type="protein sequence ID" value="CBI04945.1"/>
    <property type="molecule type" value="Genomic_DNA"/>
</dbReference>
<feature type="transmembrane region" description="Helical" evidence="1">
    <location>
        <begin position="76"/>
        <end position="97"/>
    </location>
</feature>
<feature type="transmembrane region" description="Helical" evidence="1">
    <location>
        <begin position="6"/>
        <end position="22"/>
    </location>
</feature>
<organism evidence="2">
    <name type="scientific">mine drainage metagenome</name>
    <dbReference type="NCBI Taxonomy" id="410659"/>
    <lineage>
        <taxon>unclassified sequences</taxon>
        <taxon>metagenomes</taxon>
        <taxon>ecological metagenomes</taxon>
    </lineage>
</organism>
<feature type="transmembrane region" description="Helical" evidence="1">
    <location>
        <begin position="109"/>
        <end position="131"/>
    </location>
</feature>
<sequence length="262" mass="29201">MVDSALKYLPLLLFLGWLYWMGRLSRIGLPDALAYWLREGFADALESDTRVACERVVRYLRETYGSGLPLQWLNRALLSIGLIGSLLSGVVILVNGWYGVRGVASPGWLLNGCIFPVAAGVLLPILALQWGSWRHPLKQRRMESMIRIFGSEAGAIEFSRAIRGISRKSGEVSLWAFPMGSDGWLTRLGNTAPWTVVGVLLALYFQRSVNFPEFLVGAISVIALLFLPVNITGFCMAFGKWKVAHDMTYPLAIFFDDMDHLT</sequence>
<accession>E6QCL9</accession>
<protein>
    <submittedName>
        <fullName evidence="2">Uncharacterized protein</fullName>
    </submittedName>
</protein>
<reference evidence="2" key="1">
    <citation type="submission" date="2009-10" db="EMBL/GenBank/DDBJ databases">
        <title>Diversity of trophic interactions inside an arsenic-rich microbial ecosystem.</title>
        <authorList>
            <person name="Bertin P.N."/>
            <person name="Heinrich-Salmeron A."/>
            <person name="Pelletier E."/>
            <person name="Goulhen-Chollet F."/>
            <person name="Arsene-Ploetze F."/>
            <person name="Gallien S."/>
            <person name="Calteau A."/>
            <person name="Vallenet D."/>
            <person name="Casiot C."/>
            <person name="Chane-Woon-Ming B."/>
            <person name="Giloteaux L."/>
            <person name="Barakat M."/>
            <person name="Bonnefoy V."/>
            <person name="Bruneel O."/>
            <person name="Chandler M."/>
            <person name="Cleiss J."/>
            <person name="Duran R."/>
            <person name="Elbaz-Poulichet F."/>
            <person name="Fonknechten N."/>
            <person name="Lauga B."/>
            <person name="Mornico D."/>
            <person name="Ortet P."/>
            <person name="Schaeffer C."/>
            <person name="Siguier P."/>
            <person name="Alexander Thil Smith A."/>
            <person name="Van Dorsselaer A."/>
            <person name="Weissenbach J."/>
            <person name="Medigue C."/>
            <person name="Le Paslier D."/>
        </authorList>
    </citation>
    <scope>NUCLEOTIDE SEQUENCE</scope>
</reference>
<gene>
    <name evidence="2" type="ORF">CARN5_1575</name>
</gene>
<keyword evidence="1" id="KW-0472">Membrane</keyword>